<gene>
    <name evidence="1" type="ORF">S01H1_29826</name>
</gene>
<organism evidence="1">
    <name type="scientific">marine sediment metagenome</name>
    <dbReference type="NCBI Taxonomy" id="412755"/>
    <lineage>
        <taxon>unclassified sequences</taxon>
        <taxon>metagenomes</taxon>
        <taxon>ecological metagenomes</taxon>
    </lineage>
</organism>
<feature type="non-terminal residue" evidence="1">
    <location>
        <position position="112"/>
    </location>
</feature>
<accession>X0UXI8</accession>
<protein>
    <submittedName>
        <fullName evidence="1">Uncharacterized protein</fullName>
    </submittedName>
</protein>
<dbReference type="EMBL" id="BARS01018323">
    <property type="protein sequence ID" value="GAF93175.1"/>
    <property type="molecule type" value="Genomic_DNA"/>
</dbReference>
<name>X0UXI8_9ZZZZ</name>
<reference evidence="1" key="1">
    <citation type="journal article" date="2014" name="Front. Microbiol.">
        <title>High frequency of phylogenetically diverse reductive dehalogenase-homologous genes in deep subseafloor sedimentary metagenomes.</title>
        <authorList>
            <person name="Kawai M."/>
            <person name="Futagami T."/>
            <person name="Toyoda A."/>
            <person name="Takaki Y."/>
            <person name="Nishi S."/>
            <person name="Hori S."/>
            <person name="Arai W."/>
            <person name="Tsubouchi T."/>
            <person name="Morono Y."/>
            <person name="Uchiyama I."/>
            <person name="Ito T."/>
            <person name="Fujiyama A."/>
            <person name="Inagaki F."/>
            <person name="Takami H."/>
        </authorList>
    </citation>
    <scope>NUCLEOTIDE SEQUENCE</scope>
    <source>
        <strain evidence="1">Expedition CK06-06</strain>
    </source>
</reference>
<proteinExistence type="predicted"/>
<comment type="caution">
    <text evidence="1">The sequence shown here is derived from an EMBL/GenBank/DDBJ whole genome shotgun (WGS) entry which is preliminary data.</text>
</comment>
<dbReference type="AlphaFoldDB" id="X0UXI8"/>
<sequence length="112" mass="13009">MDLGQMIVPSKTVWCEYPGVSGFEVQLAHLTRDELMKLRSKSMNKKISRKTRGMEEEVDSELFQDLYISAVIKDWKGLKLKYLEKFFPVNIGAQDPEELLDFTDDNARSMMK</sequence>
<evidence type="ECO:0000313" key="1">
    <source>
        <dbReference type="EMBL" id="GAF93175.1"/>
    </source>
</evidence>